<evidence type="ECO:0000313" key="2">
    <source>
        <dbReference type="EMBL" id="KAK3888437.1"/>
    </source>
</evidence>
<comment type="caution">
    <text evidence="2">The sequence shown here is derived from an EMBL/GenBank/DDBJ whole genome shotgun (WGS) entry which is preliminary data.</text>
</comment>
<organism evidence="2 3">
    <name type="scientific">Petrolisthes cinctipes</name>
    <name type="common">Flat porcelain crab</name>
    <dbReference type="NCBI Taxonomy" id="88211"/>
    <lineage>
        <taxon>Eukaryota</taxon>
        <taxon>Metazoa</taxon>
        <taxon>Ecdysozoa</taxon>
        <taxon>Arthropoda</taxon>
        <taxon>Crustacea</taxon>
        <taxon>Multicrustacea</taxon>
        <taxon>Malacostraca</taxon>
        <taxon>Eumalacostraca</taxon>
        <taxon>Eucarida</taxon>
        <taxon>Decapoda</taxon>
        <taxon>Pleocyemata</taxon>
        <taxon>Anomura</taxon>
        <taxon>Galatheoidea</taxon>
        <taxon>Porcellanidae</taxon>
        <taxon>Petrolisthes</taxon>
    </lineage>
</organism>
<gene>
    <name evidence="2" type="ORF">Pcinc_007564</name>
</gene>
<protein>
    <submittedName>
        <fullName evidence="2">Uncharacterized protein</fullName>
    </submittedName>
</protein>
<dbReference type="Proteomes" id="UP001286313">
    <property type="component" value="Unassembled WGS sequence"/>
</dbReference>
<proteinExistence type="predicted"/>
<dbReference type="EMBL" id="JAWQEG010000555">
    <property type="protein sequence ID" value="KAK3888437.1"/>
    <property type="molecule type" value="Genomic_DNA"/>
</dbReference>
<accession>A0AAE1GAX7</accession>
<evidence type="ECO:0000313" key="3">
    <source>
        <dbReference type="Proteomes" id="UP001286313"/>
    </source>
</evidence>
<name>A0AAE1GAX7_PETCI</name>
<dbReference type="AlphaFoldDB" id="A0AAE1GAX7"/>
<keyword evidence="3" id="KW-1185">Reference proteome</keyword>
<feature type="compositionally biased region" description="Basic and acidic residues" evidence="1">
    <location>
        <begin position="97"/>
        <end position="109"/>
    </location>
</feature>
<evidence type="ECO:0000256" key="1">
    <source>
        <dbReference type="SAM" id="MobiDB-lite"/>
    </source>
</evidence>
<sequence length="122" mass="13757">MNETKNENENQDNSKSVPGLRHARLSVVNAKLVVRDMARSRSRLRTTSGVVLKLTSVLLCLVCYADGQYYQGPFPEVLPEVTYTQGLDPAQPIQPEIRGRSSRCYDDQGRPQVGWDSILYNE</sequence>
<feature type="region of interest" description="Disordered" evidence="1">
    <location>
        <begin position="89"/>
        <end position="109"/>
    </location>
</feature>
<feature type="region of interest" description="Disordered" evidence="1">
    <location>
        <begin position="1"/>
        <end position="20"/>
    </location>
</feature>
<reference evidence="2" key="1">
    <citation type="submission" date="2023-10" db="EMBL/GenBank/DDBJ databases">
        <title>Genome assemblies of two species of porcelain crab, Petrolisthes cinctipes and Petrolisthes manimaculis (Anomura: Porcellanidae).</title>
        <authorList>
            <person name="Angst P."/>
        </authorList>
    </citation>
    <scope>NUCLEOTIDE SEQUENCE</scope>
    <source>
        <strain evidence="2">PB745_01</strain>
        <tissue evidence="2">Gill</tissue>
    </source>
</reference>